<dbReference type="Proteomes" id="UP000297245">
    <property type="component" value="Unassembled WGS sequence"/>
</dbReference>
<feature type="non-terminal residue" evidence="2">
    <location>
        <position position="1"/>
    </location>
</feature>
<keyword evidence="3" id="KW-1185">Reference proteome</keyword>
<dbReference type="GO" id="GO:0003676">
    <property type="term" value="F:nucleic acid binding"/>
    <property type="evidence" value="ECO:0007669"/>
    <property type="project" value="InterPro"/>
</dbReference>
<dbReference type="EMBL" id="ML179207">
    <property type="protein sequence ID" value="THU95153.1"/>
    <property type="molecule type" value="Genomic_DNA"/>
</dbReference>
<proteinExistence type="predicted"/>
<dbReference type="InterPro" id="IPR038717">
    <property type="entry name" value="Tc1-like_DDE_dom"/>
</dbReference>
<feature type="domain" description="Tc1-like transposase DDE" evidence="1">
    <location>
        <begin position="1"/>
        <end position="29"/>
    </location>
</feature>
<evidence type="ECO:0000313" key="3">
    <source>
        <dbReference type="Proteomes" id="UP000297245"/>
    </source>
</evidence>
<evidence type="ECO:0000313" key="2">
    <source>
        <dbReference type="EMBL" id="THU95153.1"/>
    </source>
</evidence>
<accession>A0A4S8M0Q6</accession>
<sequence length="63" mass="7207">IVFLPPYSPDLNPIEESFSAVKAWIRRHWKEAQQSEYPDIFLIEASATVTSEKAKGWIAHSGY</sequence>
<evidence type="ECO:0000259" key="1">
    <source>
        <dbReference type="Pfam" id="PF13358"/>
    </source>
</evidence>
<protein>
    <recommendedName>
        <fullName evidence="1">Tc1-like transposase DDE domain-containing protein</fullName>
    </recommendedName>
</protein>
<name>A0A4S8M0Q6_DENBC</name>
<reference evidence="2 3" key="1">
    <citation type="journal article" date="2019" name="Nat. Ecol. Evol.">
        <title>Megaphylogeny resolves global patterns of mushroom evolution.</title>
        <authorList>
            <person name="Varga T."/>
            <person name="Krizsan K."/>
            <person name="Foldi C."/>
            <person name="Dima B."/>
            <person name="Sanchez-Garcia M."/>
            <person name="Sanchez-Ramirez S."/>
            <person name="Szollosi G.J."/>
            <person name="Szarkandi J.G."/>
            <person name="Papp V."/>
            <person name="Albert L."/>
            <person name="Andreopoulos W."/>
            <person name="Angelini C."/>
            <person name="Antonin V."/>
            <person name="Barry K.W."/>
            <person name="Bougher N.L."/>
            <person name="Buchanan P."/>
            <person name="Buyck B."/>
            <person name="Bense V."/>
            <person name="Catcheside P."/>
            <person name="Chovatia M."/>
            <person name="Cooper J."/>
            <person name="Damon W."/>
            <person name="Desjardin D."/>
            <person name="Finy P."/>
            <person name="Geml J."/>
            <person name="Haridas S."/>
            <person name="Hughes K."/>
            <person name="Justo A."/>
            <person name="Karasinski D."/>
            <person name="Kautmanova I."/>
            <person name="Kiss B."/>
            <person name="Kocsube S."/>
            <person name="Kotiranta H."/>
            <person name="LaButti K.M."/>
            <person name="Lechner B.E."/>
            <person name="Liimatainen K."/>
            <person name="Lipzen A."/>
            <person name="Lukacs Z."/>
            <person name="Mihaltcheva S."/>
            <person name="Morgado L.N."/>
            <person name="Niskanen T."/>
            <person name="Noordeloos M.E."/>
            <person name="Ohm R.A."/>
            <person name="Ortiz-Santana B."/>
            <person name="Ovrebo C."/>
            <person name="Racz N."/>
            <person name="Riley R."/>
            <person name="Savchenko A."/>
            <person name="Shiryaev A."/>
            <person name="Soop K."/>
            <person name="Spirin V."/>
            <person name="Szebenyi C."/>
            <person name="Tomsovsky M."/>
            <person name="Tulloss R.E."/>
            <person name="Uehling J."/>
            <person name="Grigoriev I.V."/>
            <person name="Vagvolgyi C."/>
            <person name="Papp T."/>
            <person name="Martin F.M."/>
            <person name="Miettinen O."/>
            <person name="Hibbett D.S."/>
            <person name="Nagy L.G."/>
        </authorList>
    </citation>
    <scope>NUCLEOTIDE SEQUENCE [LARGE SCALE GENOMIC DNA]</scope>
    <source>
        <strain evidence="2 3">CBS 962.96</strain>
    </source>
</reference>
<feature type="non-terminal residue" evidence="2">
    <location>
        <position position="63"/>
    </location>
</feature>
<dbReference type="Pfam" id="PF13358">
    <property type="entry name" value="DDE_3"/>
    <property type="match status" value="1"/>
</dbReference>
<dbReference type="Gene3D" id="3.30.420.10">
    <property type="entry name" value="Ribonuclease H-like superfamily/Ribonuclease H"/>
    <property type="match status" value="1"/>
</dbReference>
<dbReference type="AlphaFoldDB" id="A0A4S8M0Q6"/>
<dbReference type="InterPro" id="IPR036397">
    <property type="entry name" value="RNaseH_sf"/>
</dbReference>
<gene>
    <name evidence="2" type="ORF">K435DRAFT_615444</name>
</gene>
<organism evidence="2 3">
    <name type="scientific">Dendrothele bispora (strain CBS 962.96)</name>
    <dbReference type="NCBI Taxonomy" id="1314807"/>
    <lineage>
        <taxon>Eukaryota</taxon>
        <taxon>Fungi</taxon>
        <taxon>Dikarya</taxon>
        <taxon>Basidiomycota</taxon>
        <taxon>Agaricomycotina</taxon>
        <taxon>Agaricomycetes</taxon>
        <taxon>Agaricomycetidae</taxon>
        <taxon>Agaricales</taxon>
        <taxon>Agaricales incertae sedis</taxon>
        <taxon>Dendrothele</taxon>
    </lineage>
</organism>
<dbReference type="OrthoDB" id="2266637at2759"/>